<accession>A0A915ICX0</accession>
<dbReference type="Proteomes" id="UP000887565">
    <property type="component" value="Unplaced"/>
</dbReference>
<dbReference type="WBParaSite" id="nRc.2.0.1.t11633-RA">
    <property type="protein sequence ID" value="nRc.2.0.1.t11633-RA"/>
    <property type="gene ID" value="nRc.2.0.1.g11633"/>
</dbReference>
<sequence>MKTKNKEKTNITVQKLCVNGGAVGKYQWQIEVVVGNRDDCDCFGGNGHYDSRGGHEDHHGHQNRWSGSCHYDRDQWCPDDGMMRCTFEIGAEKEDSHPGAAIA</sequence>
<evidence type="ECO:0000313" key="2">
    <source>
        <dbReference type="WBParaSite" id="nRc.2.0.1.t11633-RA"/>
    </source>
</evidence>
<name>A0A915ICX0_ROMCU</name>
<organism evidence="1 2">
    <name type="scientific">Romanomermis culicivorax</name>
    <name type="common">Nematode worm</name>
    <dbReference type="NCBI Taxonomy" id="13658"/>
    <lineage>
        <taxon>Eukaryota</taxon>
        <taxon>Metazoa</taxon>
        <taxon>Ecdysozoa</taxon>
        <taxon>Nematoda</taxon>
        <taxon>Enoplea</taxon>
        <taxon>Dorylaimia</taxon>
        <taxon>Mermithida</taxon>
        <taxon>Mermithoidea</taxon>
        <taxon>Mermithidae</taxon>
        <taxon>Romanomermis</taxon>
    </lineage>
</organism>
<proteinExistence type="predicted"/>
<reference evidence="2" key="1">
    <citation type="submission" date="2022-11" db="UniProtKB">
        <authorList>
            <consortium name="WormBaseParasite"/>
        </authorList>
    </citation>
    <scope>IDENTIFICATION</scope>
</reference>
<protein>
    <submittedName>
        <fullName evidence="2">Uncharacterized protein</fullName>
    </submittedName>
</protein>
<evidence type="ECO:0000313" key="1">
    <source>
        <dbReference type="Proteomes" id="UP000887565"/>
    </source>
</evidence>
<keyword evidence="1" id="KW-1185">Reference proteome</keyword>
<dbReference type="AlphaFoldDB" id="A0A915ICX0"/>